<dbReference type="KEGG" id="vbh:CMV30_13825"/>
<name>A0A290QFA2_9BACT</name>
<keyword evidence="4 5" id="KW-0472">Membrane</keyword>
<feature type="transmembrane region" description="Helical" evidence="5">
    <location>
        <begin position="69"/>
        <end position="89"/>
    </location>
</feature>
<reference evidence="7 8" key="1">
    <citation type="submission" date="2017-09" db="EMBL/GenBank/DDBJ databases">
        <title>Complete genome sequence of Verrucomicrobial strain HZ-65, isolated from freshwater.</title>
        <authorList>
            <person name="Choi A."/>
        </authorList>
    </citation>
    <scope>NUCLEOTIDE SEQUENCE [LARGE SCALE GENOMIC DNA]</scope>
    <source>
        <strain evidence="7 8">HZ-65</strain>
    </source>
</reference>
<keyword evidence="3 5" id="KW-1133">Transmembrane helix</keyword>
<dbReference type="InterPro" id="IPR010920">
    <property type="entry name" value="LSM_dom_sf"/>
</dbReference>
<dbReference type="InterPro" id="IPR023408">
    <property type="entry name" value="MscS_beta-dom_sf"/>
</dbReference>
<dbReference type="Gene3D" id="1.10.287.1260">
    <property type="match status" value="1"/>
</dbReference>
<gene>
    <name evidence="7" type="ORF">CMV30_13825</name>
</gene>
<dbReference type="AlphaFoldDB" id="A0A290QFA2"/>
<evidence type="ECO:0000313" key="8">
    <source>
        <dbReference type="Proteomes" id="UP000217265"/>
    </source>
</evidence>
<keyword evidence="2 5" id="KW-0812">Transmembrane</keyword>
<dbReference type="Proteomes" id="UP000217265">
    <property type="component" value="Chromosome"/>
</dbReference>
<feature type="domain" description="Mechanosensitive ion channel MscS" evidence="6">
    <location>
        <begin position="106"/>
        <end position="167"/>
    </location>
</feature>
<evidence type="ECO:0000313" key="7">
    <source>
        <dbReference type="EMBL" id="ATC64956.1"/>
    </source>
</evidence>
<proteinExistence type="predicted"/>
<dbReference type="GO" id="GO:0016020">
    <property type="term" value="C:membrane"/>
    <property type="evidence" value="ECO:0007669"/>
    <property type="project" value="UniProtKB-SubCell"/>
</dbReference>
<accession>A0A290QFA2</accession>
<keyword evidence="8" id="KW-1185">Reference proteome</keyword>
<evidence type="ECO:0000256" key="1">
    <source>
        <dbReference type="ARBA" id="ARBA00004370"/>
    </source>
</evidence>
<dbReference type="SUPFAM" id="SSF50182">
    <property type="entry name" value="Sm-like ribonucleoproteins"/>
    <property type="match status" value="1"/>
</dbReference>
<dbReference type="Pfam" id="PF00924">
    <property type="entry name" value="MS_channel_2nd"/>
    <property type="match status" value="1"/>
</dbReference>
<protein>
    <submittedName>
        <fullName evidence="7">Mechanosensitive ion channel protein MscS</fullName>
    </submittedName>
</protein>
<evidence type="ECO:0000256" key="2">
    <source>
        <dbReference type="ARBA" id="ARBA00022692"/>
    </source>
</evidence>
<evidence type="ECO:0000259" key="6">
    <source>
        <dbReference type="Pfam" id="PF00924"/>
    </source>
</evidence>
<dbReference type="EMBL" id="CP023344">
    <property type="protein sequence ID" value="ATC64956.1"/>
    <property type="molecule type" value="Genomic_DNA"/>
</dbReference>
<sequence length="209" mass="22761">MQNIDLSFIQEILPQLMAVMPLLIGIVVAAFVLSFVSGRGLQLLADRTSLTDHDVAPFRRIVKWLIRGVALVLMLSVLGFNLGGLWAVFSTVLAMIAIGFVAVWSVLSNVSCTVIMLIARPFNIGDEIEVAGEPICGRVVDLNFVYTTLRDADGRLIQIPNNLFFQKVMKRRVNPVPVTLAAQLSSRQRAELDVMASIRPAGGRMVGGG</sequence>
<evidence type="ECO:0000256" key="3">
    <source>
        <dbReference type="ARBA" id="ARBA00022989"/>
    </source>
</evidence>
<dbReference type="RefSeq" id="WP_096056587.1">
    <property type="nucleotide sequence ID" value="NZ_CP023344.1"/>
</dbReference>
<dbReference type="GO" id="GO:0008381">
    <property type="term" value="F:mechanosensitive monoatomic ion channel activity"/>
    <property type="evidence" value="ECO:0007669"/>
    <property type="project" value="InterPro"/>
</dbReference>
<evidence type="ECO:0000256" key="5">
    <source>
        <dbReference type="SAM" id="Phobius"/>
    </source>
</evidence>
<organism evidence="7 8">
    <name type="scientific">Nibricoccus aquaticus</name>
    <dbReference type="NCBI Taxonomy" id="2576891"/>
    <lineage>
        <taxon>Bacteria</taxon>
        <taxon>Pseudomonadati</taxon>
        <taxon>Verrucomicrobiota</taxon>
        <taxon>Opitutia</taxon>
        <taxon>Opitutales</taxon>
        <taxon>Opitutaceae</taxon>
        <taxon>Nibricoccus</taxon>
    </lineage>
</organism>
<dbReference type="PANTHER" id="PTHR30221:SF8">
    <property type="entry name" value="SMALL-CONDUCTANCE MECHANOSENSITIVE CHANNEL"/>
    <property type="match status" value="1"/>
</dbReference>
<comment type="subcellular location">
    <subcellularLocation>
        <location evidence="1">Membrane</location>
    </subcellularLocation>
</comment>
<dbReference type="InterPro" id="IPR006685">
    <property type="entry name" value="MscS_channel_2nd"/>
</dbReference>
<feature type="transmembrane region" description="Helical" evidence="5">
    <location>
        <begin position="95"/>
        <end position="119"/>
    </location>
</feature>
<dbReference type="OrthoDB" id="194757at2"/>
<dbReference type="PANTHER" id="PTHR30221">
    <property type="entry name" value="SMALL-CONDUCTANCE MECHANOSENSITIVE CHANNEL"/>
    <property type="match status" value="1"/>
</dbReference>
<feature type="transmembrane region" description="Helical" evidence="5">
    <location>
        <begin position="12"/>
        <end position="36"/>
    </location>
</feature>
<evidence type="ECO:0000256" key="4">
    <source>
        <dbReference type="ARBA" id="ARBA00023136"/>
    </source>
</evidence>
<dbReference type="Gene3D" id="2.30.30.60">
    <property type="match status" value="1"/>
</dbReference>
<dbReference type="InterPro" id="IPR045275">
    <property type="entry name" value="MscS_archaea/bacteria_type"/>
</dbReference>